<sequence>MTDIYLGEGELAREGIRFSIYVRMISRNNIYRWVLMQFAQQFISLAKNLESVLFVVYDMDGLQDRDVPLLSMVDHTNGKSTHYIYEEQQIKQQHTSPVILTRREKEVLALIFKGFTTPQIAEKLFISYHTVENHKRNLRQKTNTKTTGELVAYTIKHLGAELGS</sequence>
<keyword evidence="1" id="KW-0805">Transcription regulation</keyword>
<dbReference type="CDD" id="cd06170">
    <property type="entry name" value="LuxR_C_like"/>
    <property type="match status" value="1"/>
</dbReference>
<dbReference type="InterPro" id="IPR000792">
    <property type="entry name" value="Tscrpt_reg_LuxR_C"/>
</dbReference>
<dbReference type="PROSITE" id="PS00622">
    <property type="entry name" value="HTH_LUXR_1"/>
    <property type="match status" value="1"/>
</dbReference>
<dbReference type="SUPFAM" id="SSF46894">
    <property type="entry name" value="C-terminal effector domain of the bipartite response regulators"/>
    <property type="match status" value="1"/>
</dbReference>
<name>A0ABY2R6A3_9FLAO</name>
<dbReference type="Gene3D" id="1.10.10.10">
    <property type="entry name" value="Winged helix-like DNA-binding domain superfamily/Winged helix DNA-binding domain"/>
    <property type="match status" value="1"/>
</dbReference>
<dbReference type="RefSeq" id="WP_083688922.1">
    <property type="nucleotide sequence ID" value="NZ_SDLV01000023.1"/>
</dbReference>
<dbReference type="PROSITE" id="PS50043">
    <property type="entry name" value="HTH_LUXR_2"/>
    <property type="match status" value="1"/>
</dbReference>
<organism evidence="5 6">
    <name type="scientific">Chryseobacterium candidae</name>
    <dbReference type="NCBI Taxonomy" id="1978493"/>
    <lineage>
        <taxon>Bacteria</taxon>
        <taxon>Pseudomonadati</taxon>
        <taxon>Bacteroidota</taxon>
        <taxon>Flavobacteriia</taxon>
        <taxon>Flavobacteriales</taxon>
        <taxon>Weeksellaceae</taxon>
        <taxon>Chryseobacterium group</taxon>
        <taxon>Chryseobacterium</taxon>
    </lineage>
</organism>
<evidence type="ECO:0000256" key="1">
    <source>
        <dbReference type="ARBA" id="ARBA00023015"/>
    </source>
</evidence>
<dbReference type="PANTHER" id="PTHR44688">
    <property type="entry name" value="DNA-BINDING TRANSCRIPTIONAL ACTIVATOR DEVR_DOSR"/>
    <property type="match status" value="1"/>
</dbReference>
<dbReference type="Pfam" id="PF00196">
    <property type="entry name" value="GerE"/>
    <property type="match status" value="1"/>
</dbReference>
<feature type="domain" description="HTH luxR-type" evidence="4">
    <location>
        <begin position="93"/>
        <end position="158"/>
    </location>
</feature>
<evidence type="ECO:0000259" key="4">
    <source>
        <dbReference type="PROSITE" id="PS50043"/>
    </source>
</evidence>
<dbReference type="InterPro" id="IPR036388">
    <property type="entry name" value="WH-like_DNA-bd_sf"/>
</dbReference>
<dbReference type="EMBL" id="SDLV01000023">
    <property type="protein sequence ID" value="THV58949.1"/>
    <property type="molecule type" value="Genomic_DNA"/>
</dbReference>
<protein>
    <submittedName>
        <fullName evidence="5">LuxR family transcriptional regulator</fullName>
    </submittedName>
</protein>
<dbReference type="Proteomes" id="UP000306038">
    <property type="component" value="Unassembled WGS sequence"/>
</dbReference>
<dbReference type="SMART" id="SM00421">
    <property type="entry name" value="HTH_LUXR"/>
    <property type="match status" value="1"/>
</dbReference>
<evidence type="ECO:0000256" key="3">
    <source>
        <dbReference type="ARBA" id="ARBA00023163"/>
    </source>
</evidence>
<evidence type="ECO:0000313" key="6">
    <source>
        <dbReference type="Proteomes" id="UP000306038"/>
    </source>
</evidence>
<keyword evidence="6" id="KW-1185">Reference proteome</keyword>
<accession>A0ABY2R6A3</accession>
<keyword evidence="3" id="KW-0804">Transcription</keyword>
<dbReference type="PANTHER" id="PTHR44688:SF16">
    <property type="entry name" value="DNA-BINDING TRANSCRIPTIONAL ACTIVATOR DEVR_DOSR"/>
    <property type="match status" value="1"/>
</dbReference>
<proteinExistence type="predicted"/>
<dbReference type="PRINTS" id="PR00038">
    <property type="entry name" value="HTHLUXR"/>
</dbReference>
<comment type="caution">
    <text evidence="5">The sequence shown here is derived from an EMBL/GenBank/DDBJ whole genome shotgun (WGS) entry which is preliminary data.</text>
</comment>
<evidence type="ECO:0000313" key="5">
    <source>
        <dbReference type="EMBL" id="THV58949.1"/>
    </source>
</evidence>
<reference evidence="5 6" key="1">
    <citation type="submission" date="2019-01" db="EMBL/GenBank/DDBJ databases">
        <authorList>
            <person name="B I."/>
            <person name="Ch S."/>
            <person name="Ch V.R."/>
        </authorList>
    </citation>
    <scope>NUCLEOTIDE SEQUENCE [LARGE SCALE GENOMIC DNA]</scope>
    <source>
        <strain evidence="5 6">JC507</strain>
    </source>
</reference>
<keyword evidence="2" id="KW-0238">DNA-binding</keyword>
<evidence type="ECO:0000256" key="2">
    <source>
        <dbReference type="ARBA" id="ARBA00023125"/>
    </source>
</evidence>
<dbReference type="InterPro" id="IPR016032">
    <property type="entry name" value="Sig_transdc_resp-reg_C-effctor"/>
</dbReference>
<gene>
    <name evidence="5" type="ORF">EK417_11310</name>
</gene>